<evidence type="ECO:0000313" key="3">
    <source>
        <dbReference type="EMBL" id="KXS12726.1"/>
    </source>
</evidence>
<evidence type="ECO:0000256" key="1">
    <source>
        <dbReference type="ARBA" id="ARBA00023002"/>
    </source>
</evidence>
<dbReference type="CDD" id="cd19075">
    <property type="entry name" value="AKR_AKR7A1-5"/>
    <property type="match status" value="1"/>
</dbReference>
<gene>
    <name evidence="3" type="ORF">M427DRAFT_34553</name>
</gene>
<dbReference type="SUPFAM" id="SSF51430">
    <property type="entry name" value="NAD(P)-linked oxidoreductase"/>
    <property type="match status" value="1"/>
</dbReference>
<dbReference type="GO" id="GO:0016491">
    <property type="term" value="F:oxidoreductase activity"/>
    <property type="evidence" value="ECO:0007669"/>
    <property type="project" value="UniProtKB-KW"/>
</dbReference>
<organism evidence="3 4">
    <name type="scientific">Gonapodya prolifera (strain JEL478)</name>
    <name type="common">Monoblepharis prolifera</name>
    <dbReference type="NCBI Taxonomy" id="1344416"/>
    <lineage>
        <taxon>Eukaryota</taxon>
        <taxon>Fungi</taxon>
        <taxon>Fungi incertae sedis</taxon>
        <taxon>Chytridiomycota</taxon>
        <taxon>Chytridiomycota incertae sedis</taxon>
        <taxon>Monoblepharidomycetes</taxon>
        <taxon>Monoblepharidales</taxon>
        <taxon>Gonapodyaceae</taxon>
        <taxon>Gonapodya</taxon>
    </lineage>
</organism>
<dbReference type="Pfam" id="PF00248">
    <property type="entry name" value="Aldo_ket_red"/>
    <property type="match status" value="1"/>
</dbReference>
<dbReference type="OrthoDB" id="2310150at2759"/>
<evidence type="ECO:0000259" key="2">
    <source>
        <dbReference type="Pfam" id="PF00248"/>
    </source>
</evidence>
<dbReference type="InterPro" id="IPR036812">
    <property type="entry name" value="NAD(P)_OxRdtase_dom_sf"/>
</dbReference>
<name>A0A139A7E9_GONPJ</name>
<dbReference type="InterPro" id="IPR050523">
    <property type="entry name" value="AKR_Detox_Biosynth"/>
</dbReference>
<reference evidence="3 4" key="1">
    <citation type="journal article" date="2015" name="Genome Biol. Evol.">
        <title>Phylogenomic analyses indicate that early fungi evolved digesting cell walls of algal ancestors of land plants.</title>
        <authorList>
            <person name="Chang Y."/>
            <person name="Wang S."/>
            <person name="Sekimoto S."/>
            <person name="Aerts A.L."/>
            <person name="Choi C."/>
            <person name="Clum A."/>
            <person name="LaButti K.M."/>
            <person name="Lindquist E.A."/>
            <person name="Yee Ngan C."/>
            <person name="Ohm R.A."/>
            <person name="Salamov A.A."/>
            <person name="Grigoriev I.V."/>
            <person name="Spatafora J.W."/>
            <person name="Berbee M.L."/>
        </authorList>
    </citation>
    <scope>NUCLEOTIDE SEQUENCE [LARGE SCALE GENOMIC DNA]</scope>
    <source>
        <strain evidence="3 4">JEL478</strain>
    </source>
</reference>
<dbReference type="Gene3D" id="3.20.20.100">
    <property type="entry name" value="NADP-dependent oxidoreductase domain"/>
    <property type="match status" value="1"/>
</dbReference>
<dbReference type="AlphaFoldDB" id="A0A139A7E9"/>
<sequence>MPERKSELNVVFGCMTFGKEGTEPARVFDPETCREILQVFLDHGHTEIDTARTYCSGTSEQYLGLIQADKMGCKVQTKLYPTTGMAQSGLLAAIAAENMIEHTPEGLRKHLKASLEALKVKKLDMWYLHGPDRTTPYEVTLKAVNDLYKDGLFERFGVSNYYSWEVAEMVTLCRSNGWIQPTVYQGLYNVINRNVEVELFRCLRKYGMSFYAFNPLGGGFLTGRYSKEKIAEVEKGSRFDPERNFGKNYRARYFNDSTFAALEVVRAACESHGLSMAEVSLRWMNHHSAMKKEHGDSIIIGASSLQHTKDNMEYLDKGPLPETLVVELGRAWSVAKPTAANYFHP</sequence>
<dbReference type="OMA" id="QICEICI"/>
<accession>A0A139A7E9</accession>
<evidence type="ECO:0000313" key="4">
    <source>
        <dbReference type="Proteomes" id="UP000070544"/>
    </source>
</evidence>
<dbReference type="PANTHER" id="PTHR43364:SF4">
    <property type="entry name" value="NAD(P)-LINKED OXIDOREDUCTASE SUPERFAMILY PROTEIN"/>
    <property type="match status" value="1"/>
</dbReference>
<protein>
    <submittedName>
        <fullName evidence="3">Aldo/keto reductase</fullName>
    </submittedName>
</protein>
<keyword evidence="1" id="KW-0560">Oxidoreductase</keyword>
<dbReference type="STRING" id="1344416.A0A139A7E9"/>
<dbReference type="Proteomes" id="UP000070544">
    <property type="component" value="Unassembled WGS sequence"/>
</dbReference>
<dbReference type="InterPro" id="IPR023210">
    <property type="entry name" value="NADP_OxRdtase_dom"/>
</dbReference>
<keyword evidence="4" id="KW-1185">Reference proteome</keyword>
<dbReference type="PANTHER" id="PTHR43364">
    <property type="entry name" value="NADH-SPECIFIC METHYLGLYOXAL REDUCTASE-RELATED"/>
    <property type="match status" value="1"/>
</dbReference>
<dbReference type="EMBL" id="KQ965785">
    <property type="protein sequence ID" value="KXS12726.1"/>
    <property type="molecule type" value="Genomic_DNA"/>
</dbReference>
<feature type="domain" description="NADP-dependent oxidoreductase" evidence="2">
    <location>
        <begin position="10"/>
        <end position="322"/>
    </location>
</feature>
<proteinExistence type="predicted"/>